<evidence type="ECO:0000256" key="3">
    <source>
        <dbReference type="ARBA" id="ARBA00022692"/>
    </source>
</evidence>
<reference evidence="8" key="1">
    <citation type="journal article" date="2011" name="PLoS Pathog.">
        <title>Comparative genomics yields insights into niche adaptation of plant vascular wilt pathogens.</title>
        <authorList>
            <person name="Klosterman S.J."/>
            <person name="Subbarao K.V."/>
            <person name="Kang S."/>
            <person name="Veronese P."/>
            <person name="Gold S.E."/>
            <person name="Thomma B.P.H.J."/>
            <person name="Chen Z."/>
            <person name="Henrissat B."/>
            <person name="Lee Y.-H."/>
            <person name="Park J."/>
            <person name="Garcia-Pedrajas M.D."/>
            <person name="Barbara D.J."/>
            <person name="Anchieta A."/>
            <person name="de Jonge R."/>
            <person name="Santhanam P."/>
            <person name="Maruthachalam K."/>
            <person name="Atallah Z."/>
            <person name="Amyotte S.G."/>
            <person name="Paz Z."/>
            <person name="Inderbitzin P."/>
            <person name="Hayes R.J."/>
            <person name="Heiman D.I."/>
            <person name="Young S."/>
            <person name="Zeng Q."/>
            <person name="Engels R."/>
            <person name="Galagan J."/>
            <person name="Cuomo C.A."/>
            <person name="Dobinson K.F."/>
            <person name="Ma L.-J."/>
        </authorList>
    </citation>
    <scope>NUCLEOTIDE SEQUENCE [LARGE SCALE GENOMIC DNA]</scope>
    <source>
        <strain evidence="8">VaMs.102 / ATCC MYA-4576 / FGSC 10136</strain>
    </source>
</reference>
<dbReference type="AlphaFoldDB" id="C9SW77"/>
<dbReference type="InterPro" id="IPR036259">
    <property type="entry name" value="MFS_trans_sf"/>
</dbReference>
<protein>
    <submittedName>
        <fullName evidence="7">Vitamin H transporter</fullName>
    </submittedName>
</protein>
<evidence type="ECO:0000256" key="1">
    <source>
        <dbReference type="ARBA" id="ARBA00004141"/>
    </source>
</evidence>
<keyword evidence="2" id="KW-0813">Transport</keyword>
<proteinExistence type="predicted"/>
<feature type="transmembrane region" description="Helical" evidence="6">
    <location>
        <begin position="203"/>
        <end position="223"/>
    </location>
</feature>
<feature type="transmembrane region" description="Helical" evidence="6">
    <location>
        <begin position="369"/>
        <end position="393"/>
    </location>
</feature>
<feature type="transmembrane region" description="Helical" evidence="6">
    <location>
        <begin position="337"/>
        <end position="357"/>
    </location>
</feature>
<keyword evidence="8" id="KW-1185">Reference proteome</keyword>
<feature type="transmembrane region" description="Helical" evidence="6">
    <location>
        <begin position="167"/>
        <end position="191"/>
    </location>
</feature>
<dbReference type="OrthoDB" id="2250022at2759"/>
<feature type="transmembrane region" description="Helical" evidence="6">
    <location>
        <begin position="399"/>
        <end position="416"/>
    </location>
</feature>
<feature type="transmembrane region" description="Helical" evidence="6">
    <location>
        <begin position="428"/>
        <end position="449"/>
    </location>
</feature>
<dbReference type="KEGG" id="val:VDBG_09152"/>
<dbReference type="EMBL" id="DS985227">
    <property type="protein sequence ID" value="EEY23042.1"/>
    <property type="molecule type" value="Genomic_DNA"/>
</dbReference>
<dbReference type="PANTHER" id="PTHR43791">
    <property type="entry name" value="PERMEASE-RELATED"/>
    <property type="match status" value="1"/>
</dbReference>
<accession>C9SW77</accession>
<dbReference type="InterPro" id="IPR011701">
    <property type="entry name" value="MFS"/>
</dbReference>
<organism evidence="8">
    <name type="scientific">Verticillium alfalfae (strain VaMs.102 / ATCC MYA-4576 / FGSC 10136)</name>
    <name type="common">Verticillium wilt of alfalfa</name>
    <name type="synonym">Verticillium albo-atrum</name>
    <dbReference type="NCBI Taxonomy" id="526221"/>
    <lineage>
        <taxon>Eukaryota</taxon>
        <taxon>Fungi</taxon>
        <taxon>Dikarya</taxon>
        <taxon>Ascomycota</taxon>
        <taxon>Pezizomycotina</taxon>
        <taxon>Sordariomycetes</taxon>
        <taxon>Hypocreomycetidae</taxon>
        <taxon>Glomerellales</taxon>
        <taxon>Plectosphaerellaceae</taxon>
        <taxon>Verticillium</taxon>
    </lineage>
</organism>
<dbReference type="GO" id="GO:0022857">
    <property type="term" value="F:transmembrane transporter activity"/>
    <property type="evidence" value="ECO:0007669"/>
    <property type="project" value="InterPro"/>
</dbReference>
<dbReference type="SUPFAM" id="SSF103473">
    <property type="entry name" value="MFS general substrate transporter"/>
    <property type="match status" value="1"/>
</dbReference>
<dbReference type="Pfam" id="PF07690">
    <property type="entry name" value="MFS_1"/>
    <property type="match status" value="1"/>
</dbReference>
<dbReference type="RefSeq" id="XP_003000657.1">
    <property type="nucleotide sequence ID" value="XM_003000611.1"/>
</dbReference>
<feature type="transmembrane region" description="Helical" evidence="6">
    <location>
        <begin position="305"/>
        <end position="325"/>
    </location>
</feature>
<evidence type="ECO:0000313" key="7">
    <source>
        <dbReference type="EMBL" id="EEY23042.1"/>
    </source>
</evidence>
<dbReference type="GO" id="GO:0016020">
    <property type="term" value="C:membrane"/>
    <property type="evidence" value="ECO:0007669"/>
    <property type="project" value="UniProtKB-SubCell"/>
</dbReference>
<keyword evidence="3 6" id="KW-0812">Transmembrane</keyword>
<evidence type="ECO:0000256" key="2">
    <source>
        <dbReference type="ARBA" id="ARBA00022448"/>
    </source>
</evidence>
<dbReference type="PANTHER" id="PTHR43791:SF62">
    <property type="entry name" value="MAJOR FACILITATOR SUPERFAMILY (MFS) PROFILE DOMAIN-CONTAINING PROTEIN"/>
    <property type="match status" value="1"/>
</dbReference>
<name>C9SW77_VERA1</name>
<gene>
    <name evidence="7" type="ORF">VDBG_09152</name>
</gene>
<keyword evidence="4 6" id="KW-1133">Transmembrane helix</keyword>
<dbReference type="eggNOG" id="KOG2533">
    <property type="taxonomic scope" value="Eukaryota"/>
</dbReference>
<feature type="transmembrane region" description="Helical" evidence="6">
    <location>
        <begin position="235"/>
        <end position="258"/>
    </location>
</feature>
<dbReference type="GeneID" id="9528368"/>
<evidence type="ECO:0000256" key="6">
    <source>
        <dbReference type="SAM" id="Phobius"/>
    </source>
</evidence>
<comment type="subcellular location">
    <subcellularLocation>
        <location evidence="1">Membrane</location>
        <topology evidence="1">Multi-pass membrane protein</topology>
    </subcellularLocation>
</comment>
<sequence length="502" mass="54979">MSSEKHQAALRDSDKPMDNFVEASIMKGDPEDGLAREGADYSGAVKKTSPEEIALVRKLDWHIMPHAVFHARLDGLEDDLGLVGIAGTTRAFSILFVGVSLMDTVKDACKNRASLTFPTATSSCRVPSNMLMSSKYVRPSIYMGICMMTWAVVSACTALVHNYAGLVAVRFFLGITEAPFYPGALYMLSIFYTRKEIATRLAILYSGNIFATSFSGLIAAAVYNTVSGNHGLAGWKWLFIIEGCVTFGVAIIGMFTLADSPLTTRWLTPEQRQLAHDRMLRDTVGLEESKGAKAGFMQAVRDPRLWALCFIQNMHLSACSFNNFFPTVVGSLGFDRTMTLVLTCPPYLVSGIFGYLWGMSSGRFNERTWHITIGMGIAIVGFVISCATMNVAARYVSCFLFAAGAYSINSMVLGWVSATLGQTQEKKAVSLSIVNVVANASYIYTAYLYPKSDGPRYLTAMASNAAFAFACIAGTWALRFWLIHENKKMDRAGNTSGMRFAY</sequence>
<feature type="transmembrane region" description="Helical" evidence="6">
    <location>
        <begin position="461"/>
        <end position="482"/>
    </location>
</feature>
<dbReference type="Proteomes" id="UP000008698">
    <property type="component" value="Unassembled WGS sequence"/>
</dbReference>
<evidence type="ECO:0000256" key="4">
    <source>
        <dbReference type="ARBA" id="ARBA00022989"/>
    </source>
</evidence>
<keyword evidence="5 6" id="KW-0472">Membrane</keyword>
<dbReference type="HOGENOM" id="CLU_001265_0_6_1"/>
<dbReference type="FunFam" id="1.20.1250.20:FF:000013">
    <property type="entry name" value="MFS general substrate transporter"/>
    <property type="match status" value="1"/>
</dbReference>
<dbReference type="Gene3D" id="1.20.1250.20">
    <property type="entry name" value="MFS general substrate transporter like domains"/>
    <property type="match status" value="2"/>
</dbReference>
<feature type="transmembrane region" description="Helical" evidence="6">
    <location>
        <begin position="140"/>
        <end position="161"/>
    </location>
</feature>
<evidence type="ECO:0000313" key="8">
    <source>
        <dbReference type="Proteomes" id="UP000008698"/>
    </source>
</evidence>
<dbReference type="OMA" id="KHFLGWG"/>
<evidence type="ECO:0000256" key="5">
    <source>
        <dbReference type="ARBA" id="ARBA00023136"/>
    </source>
</evidence>